<proteinExistence type="predicted"/>
<sequence>MARYAHPDAAGICLWASFSPSLLTRRLLEVIACGGPRPRKNDKEPASLLPVPGRRGRLIELLQADPSESSSDEEADAETQLKVEAFQELQRVVDRLQLHGSNACGDRKGEAAAEVRRLAKDDPEARETLAMLGAIPPLVALLDSQDSDDQTDALYALLNLGIGNELNKAAIVKAGAIHKMLSLIDSGPSQAVSEAIVANFLGLSALDSNKPVIGALGAIPFLLSAFRSCASSPTAKQDALRALFNLSIASANLPLLIDSGLVSALLASIGDMEVSERALAVLSHLVSSSKGRRAVARCTTDSFAVLVDVLWWSDAAACQEKAVYVLMVMAHKGHGSRAAMIGAGAISSLLELTLLGTPLAQKRASRLLEILTGDKGKGMSEEGSSSCISSVSAPQWGAASAEANTDEGMSEEKKAVKDLVQQSLQSNMQRIVRRVNLAQDFAPSERFRALTAACTSKSLPF</sequence>
<dbReference type="EMBL" id="JACMSC010000019">
    <property type="protein sequence ID" value="KAG6474318.1"/>
    <property type="molecule type" value="Genomic_DNA"/>
</dbReference>
<dbReference type="SMART" id="SM00185">
    <property type="entry name" value="ARM"/>
    <property type="match status" value="5"/>
</dbReference>
<dbReference type="OrthoDB" id="7537227at2759"/>
<dbReference type="PROSITE" id="PS50176">
    <property type="entry name" value="ARM_REPEAT"/>
    <property type="match status" value="1"/>
</dbReference>
<dbReference type="PANTHER" id="PTHR46700:SF1">
    <property type="entry name" value="ARM REPEAT SUPERFAMILY PROTEIN"/>
    <property type="match status" value="1"/>
</dbReference>
<dbReference type="InterPro" id="IPR000225">
    <property type="entry name" value="Armadillo"/>
</dbReference>
<dbReference type="PANTHER" id="PTHR46700">
    <property type="entry name" value="ARM REPEAT SUPERFAMILY PROTEIN"/>
    <property type="match status" value="1"/>
</dbReference>
<evidence type="ECO:0000313" key="3">
    <source>
        <dbReference type="Proteomes" id="UP000734854"/>
    </source>
</evidence>
<dbReference type="Proteomes" id="UP000734854">
    <property type="component" value="Unassembled WGS sequence"/>
</dbReference>
<evidence type="ECO:0000256" key="1">
    <source>
        <dbReference type="PROSITE-ProRule" id="PRU00259"/>
    </source>
</evidence>
<dbReference type="Pfam" id="PF00514">
    <property type="entry name" value="Arm"/>
    <property type="match status" value="1"/>
</dbReference>
<comment type="caution">
    <text evidence="2">The sequence shown here is derived from an EMBL/GenBank/DDBJ whole genome shotgun (WGS) entry which is preliminary data.</text>
</comment>
<dbReference type="AlphaFoldDB" id="A0A8J5EUY8"/>
<accession>A0A8J5EUY8</accession>
<evidence type="ECO:0000313" key="2">
    <source>
        <dbReference type="EMBL" id="KAG6474318.1"/>
    </source>
</evidence>
<reference evidence="2 3" key="1">
    <citation type="submission" date="2020-08" db="EMBL/GenBank/DDBJ databases">
        <title>Plant Genome Project.</title>
        <authorList>
            <person name="Zhang R.-G."/>
        </authorList>
    </citation>
    <scope>NUCLEOTIDE SEQUENCE [LARGE SCALE GENOMIC DNA]</scope>
    <source>
        <tissue evidence="2">Rhizome</tissue>
    </source>
</reference>
<feature type="repeat" description="ARM" evidence="1">
    <location>
        <begin position="133"/>
        <end position="175"/>
    </location>
</feature>
<keyword evidence="3" id="KW-1185">Reference proteome</keyword>
<name>A0A8J5EUY8_ZINOF</name>
<protein>
    <submittedName>
        <fullName evidence="2">Uncharacterized protein</fullName>
    </submittedName>
</protein>
<organism evidence="2 3">
    <name type="scientific">Zingiber officinale</name>
    <name type="common">Ginger</name>
    <name type="synonym">Amomum zingiber</name>
    <dbReference type="NCBI Taxonomy" id="94328"/>
    <lineage>
        <taxon>Eukaryota</taxon>
        <taxon>Viridiplantae</taxon>
        <taxon>Streptophyta</taxon>
        <taxon>Embryophyta</taxon>
        <taxon>Tracheophyta</taxon>
        <taxon>Spermatophyta</taxon>
        <taxon>Magnoliopsida</taxon>
        <taxon>Liliopsida</taxon>
        <taxon>Zingiberales</taxon>
        <taxon>Zingiberaceae</taxon>
        <taxon>Zingiber</taxon>
    </lineage>
</organism>
<gene>
    <name evidence="2" type="ORF">ZIOFF_068244</name>
</gene>